<evidence type="ECO:0000313" key="4">
    <source>
        <dbReference type="Proteomes" id="UP000194218"/>
    </source>
</evidence>
<keyword evidence="3" id="KW-0808">Transferase</keyword>
<feature type="region of interest" description="Disordered" evidence="1">
    <location>
        <begin position="376"/>
        <end position="400"/>
    </location>
</feature>
<dbReference type="Proteomes" id="UP000194218">
    <property type="component" value="Chromosome"/>
</dbReference>
<dbReference type="RefSeq" id="WP_086158319.1">
    <property type="nucleotide sequence ID" value="NZ_CP021121.1"/>
</dbReference>
<evidence type="ECO:0000259" key="2">
    <source>
        <dbReference type="Pfam" id="PF13480"/>
    </source>
</evidence>
<gene>
    <name evidence="3" type="ORF">CAG99_08030</name>
</gene>
<sequence>MQPKEPHAGHRVELVSGIDALPGGLWRGLAPADDPLWSRPVFSAMERGAIGPDGYAYLVVRRGARVVAVLPLCLFGGLRLDRVVGPGERRLLAPVAARAPRLLRLPTLFCGHLLGQGHVLGPGRDDPAVARLLVGAVLEFARARRLRTVILKDFAADELAPLRGALRQHGFTVVPSLPDTELRLPHRSFDAHIAALPAKPRRNARSNIRKFAAHPGLRMEVLDSFAHLLPQILGLYRQVMDRADQTLDELDAAFLAALRPGDGLRPRLVACFAGDRLVAFLLCLFSGAGATGARIGLDYALAHEARLYHNVHYAAIRLAIAAGCRHIRFAQTAYTPKVEFGCDLVAQHHAITHLRPFRRALLRRVLPPALARARADALGRHARDEPRPPDPESRRAPCPE</sequence>
<dbReference type="KEGG" id="smao:CAG99_08030"/>
<dbReference type="Pfam" id="PF13480">
    <property type="entry name" value="Acetyltransf_6"/>
    <property type="match status" value="1"/>
</dbReference>
<protein>
    <submittedName>
        <fullName evidence="3">GNAT family N-acetyltransferase</fullName>
    </submittedName>
</protein>
<accession>A0A1W7CVT6</accession>
<dbReference type="OrthoDB" id="3866803at2"/>
<name>A0A1W7CVT6_9ACTN</name>
<dbReference type="AlphaFoldDB" id="A0A1W7CVT6"/>
<proteinExistence type="predicted"/>
<dbReference type="SUPFAM" id="SSF55729">
    <property type="entry name" value="Acyl-CoA N-acyltransferases (Nat)"/>
    <property type="match status" value="1"/>
</dbReference>
<dbReference type="InterPro" id="IPR016181">
    <property type="entry name" value="Acyl_CoA_acyltransferase"/>
</dbReference>
<dbReference type="GO" id="GO:0016740">
    <property type="term" value="F:transferase activity"/>
    <property type="evidence" value="ECO:0007669"/>
    <property type="project" value="UniProtKB-KW"/>
</dbReference>
<evidence type="ECO:0000256" key="1">
    <source>
        <dbReference type="SAM" id="MobiDB-lite"/>
    </source>
</evidence>
<dbReference type="EMBL" id="CP021121">
    <property type="protein sequence ID" value="ARQ68816.1"/>
    <property type="molecule type" value="Genomic_DNA"/>
</dbReference>
<feature type="domain" description="BioF2-like acetyltransferase" evidence="2">
    <location>
        <begin position="199"/>
        <end position="330"/>
    </location>
</feature>
<reference evidence="3 4" key="1">
    <citation type="submission" date="2017-05" db="EMBL/GenBank/DDBJ databases">
        <title>Complete genome sequence of Streptomyces sp. SCSIO 03032 revealed the diverse biosynthetic pathways for its bioactive secondary metabolites.</title>
        <authorList>
            <person name="Ma L."/>
            <person name="Zhu Y."/>
            <person name="Zhang W."/>
            <person name="Zhang G."/>
            <person name="Tian X."/>
            <person name="Zhang S."/>
            <person name="Zhang C."/>
        </authorList>
    </citation>
    <scope>NUCLEOTIDE SEQUENCE [LARGE SCALE GENOMIC DNA]</scope>
    <source>
        <strain evidence="3 4">SCSIO 03032</strain>
    </source>
</reference>
<dbReference type="Gene3D" id="3.40.630.30">
    <property type="match status" value="1"/>
</dbReference>
<organism evidence="3 4">
    <name type="scientific">Streptomyces marincola</name>
    <dbReference type="NCBI Taxonomy" id="2878388"/>
    <lineage>
        <taxon>Bacteria</taxon>
        <taxon>Bacillati</taxon>
        <taxon>Actinomycetota</taxon>
        <taxon>Actinomycetes</taxon>
        <taxon>Kitasatosporales</taxon>
        <taxon>Streptomycetaceae</taxon>
        <taxon>Streptomyces</taxon>
    </lineage>
</organism>
<evidence type="ECO:0000313" key="3">
    <source>
        <dbReference type="EMBL" id="ARQ68816.1"/>
    </source>
</evidence>
<keyword evidence="4" id="KW-1185">Reference proteome</keyword>
<dbReference type="InterPro" id="IPR038740">
    <property type="entry name" value="BioF2-like_GNAT_dom"/>
</dbReference>